<gene>
    <name evidence="3" type="ORF">Thiowin_02565</name>
</gene>
<protein>
    <submittedName>
        <fullName evidence="3">Bifunctional nicotinamide mononucleotide adenylyltransferase/ADP-ribose pyrophosphatase</fullName>
    </submittedName>
</protein>
<dbReference type="PANTHER" id="PTHR43736">
    <property type="entry name" value="ADP-RIBOSE PYROPHOSPHATASE"/>
    <property type="match status" value="1"/>
</dbReference>
<evidence type="ECO:0000259" key="2">
    <source>
        <dbReference type="PROSITE" id="PS51462"/>
    </source>
</evidence>
<dbReference type="SUPFAM" id="SSF55811">
    <property type="entry name" value="Nudix"/>
    <property type="match status" value="1"/>
</dbReference>
<proteinExistence type="predicted"/>
<dbReference type="InterPro" id="IPR020476">
    <property type="entry name" value="Nudix_hydrolase"/>
</dbReference>
<keyword evidence="1" id="KW-0378">Hydrolase</keyword>
<dbReference type="GO" id="GO:0016779">
    <property type="term" value="F:nucleotidyltransferase activity"/>
    <property type="evidence" value="ECO:0007669"/>
    <property type="project" value="UniProtKB-KW"/>
</dbReference>
<dbReference type="RefSeq" id="WP_328983351.1">
    <property type="nucleotide sequence ID" value="NZ_CP121472.1"/>
</dbReference>
<sequence>MPKPETPLLTADIIIELTDRPGRPIVLIERRYPPLGWAIPGGFVDIGERIEAAAVREALEETALPVRLRVLLGLYSDPARDPRGHTVSAVYVAEASGEPQAQDDARHLAVFAPEALPEPLAFDHARILTDYRRYRDSGQITPLWSPLPLDKA</sequence>
<feature type="domain" description="Nudix hydrolase" evidence="2">
    <location>
        <begin position="8"/>
        <end position="134"/>
    </location>
</feature>
<keyword evidence="3" id="KW-0808">Transferase</keyword>
<dbReference type="CDD" id="cd18873">
    <property type="entry name" value="NUDIX_NadM_like"/>
    <property type="match status" value="1"/>
</dbReference>
<dbReference type="PANTHER" id="PTHR43736:SF1">
    <property type="entry name" value="DIHYDRONEOPTERIN TRIPHOSPHATE DIPHOSPHATASE"/>
    <property type="match status" value="1"/>
</dbReference>
<name>A0ABZ0S941_9GAMM</name>
<organism evidence="3 4">
    <name type="scientific">Thiorhodovibrio winogradskyi</name>
    <dbReference type="NCBI Taxonomy" id="77007"/>
    <lineage>
        <taxon>Bacteria</taxon>
        <taxon>Pseudomonadati</taxon>
        <taxon>Pseudomonadota</taxon>
        <taxon>Gammaproteobacteria</taxon>
        <taxon>Chromatiales</taxon>
        <taxon>Chromatiaceae</taxon>
        <taxon>Thiorhodovibrio</taxon>
    </lineage>
</organism>
<keyword evidence="4" id="KW-1185">Reference proteome</keyword>
<dbReference type="InterPro" id="IPR015797">
    <property type="entry name" value="NUDIX_hydrolase-like_dom_sf"/>
</dbReference>
<dbReference type="PRINTS" id="PR00502">
    <property type="entry name" value="NUDIXFAMILY"/>
</dbReference>
<evidence type="ECO:0000256" key="1">
    <source>
        <dbReference type="ARBA" id="ARBA00022801"/>
    </source>
</evidence>
<accession>A0ABZ0S941</accession>
<dbReference type="Proteomes" id="UP001432180">
    <property type="component" value="Chromosome"/>
</dbReference>
<evidence type="ECO:0000313" key="3">
    <source>
        <dbReference type="EMBL" id="WPL17540.1"/>
    </source>
</evidence>
<reference evidence="3 4" key="1">
    <citation type="journal article" date="2023" name="Microorganisms">
        <title>Thiorhodovibrio frisius and Trv. litoralis spp. nov., Two Novel Members from a Clade of Fastidious Purple Sulfur Bacteria That Exhibit Unique Red-Shifted Light-Harvesting Capabilities.</title>
        <authorList>
            <person name="Methner A."/>
            <person name="Kuzyk S.B."/>
            <person name="Petersen J."/>
            <person name="Bauer S."/>
            <person name="Brinkmann H."/>
            <person name="Sichau K."/>
            <person name="Wanner G."/>
            <person name="Wolf J."/>
            <person name="Neumann-Schaal M."/>
            <person name="Henke P."/>
            <person name="Tank M."/>
            <person name="Sproer C."/>
            <person name="Bunk B."/>
            <person name="Overmann J."/>
        </authorList>
    </citation>
    <scope>NUCLEOTIDE SEQUENCE [LARGE SCALE GENOMIC DNA]</scope>
    <source>
        <strain evidence="3 4">DSM 6702</strain>
    </source>
</reference>
<dbReference type="Gene3D" id="3.90.79.10">
    <property type="entry name" value="Nucleoside Triphosphate Pyrophosphohydrolase"/>
    <property type="match status" value="1"/>
</dbReference>
<dbReference type="PROSITE" id="PS51462">
    <property type="entry name" value="NUDIX"/>
    <property type="match status" value="1"/>
</dbReference>
<keyword evidence="3" id="KW-0548">Nucleotidyltransferase</keyword>
<dbReference type="EMBL" id="CP121472">
    <property type="protein sequence ID" value="WPL17540.1"/>
    <property type="molecule type" value="Genomic_DNA"/>
</dbReference>
<evidence type="ECO:0000313" key="4">
    <source>
        <dbReference type="Proteomes" id="UP001432180"/>
    </source>
</evidence>
<dbReference type="Pfam" id="PF00293">
    <property type="entry name" value="NUDIX"/>
    <property type="match status" value="1"/>
</dbReference>
<dbReference type="InterPro" id="IPR000086">
    <property type="entry name" value="NUDIX_hydrolase_dom"/>
</dbReference>